<reference evidence="2 3" key="1">
    <citation type="submission" date="2019-09" db="EMBL/GenBank/DDBJ databases">
        <authorList>
            <person name="Depoorter E."/>
        </authorList>
    </citation>
    <scope>NUCLEOTIDE SEQUENCE [LARGE SCALE GENOMIC DNA]</scope>
    <source>
        <strain evidence="2">LMG 20980</strain>
    </source>
</reference>
<dbReference type="Proteomes" id="UP000494201">
    <property type="component" value="Unassembled WGS sequence"/>
</dbReference>
<name>A0A6P2GGW0_9BURK</name>
<feature type="region of interest" description="Disordered" evidence="1">
    <location>
        <begin position="279"/>
        <end position="309"/>
    </location>
</feature>
<evidence type="ECO:0000313" key="2">
    <source>
        <dbReference type="EMBL" id="VVU52859.1"/>
    </source>
</evidence>
<sequence>MWQRVNERTVAAAAYASCRLKGGVDKLPGETVGPPPDTMKNNTLATLLLCAAVPGVALAQSVAAPALKPGDTWTYIDTVEIGPNGWRQTRDQISVQRTTSDHIYVETRQSGTTQAPRELIVDADWSRSRNVNGTETVVNRPLAFPLTAGKTWTVKYSEAHPNPQHASEAYDTHYKVVGPDTVTVAGGKFDAIKIEAEGTWNAQTAPGQSITSGVSRNAGGSTIVMQSRNNGTVAQTGKTYKAFWYVPSVGRWVKSVEEYYDVNGVRTARYSNELASYQRAGTASGSGAPLAGGPATVTASPEGPPPGDQ</sequence>
<dbReference type="AlphaFoldDB" id="A0A6P2GGW0"/>
<protein>
    <submittedName>
        <fullName evidence="2">Uncharacterized protein</fullName>
    </submittedName>
</protein>
<evidence type="ECO:0000256" key="1">
    <source>
        <dbReference type="SAM" id="MobiDB-lite"/>
    </source>
</evidence>
<dbReference type="EMBL" id="CABVLY010000027">
    <property type="protein sequence ID" value="VVU52859.1"/>
    <property type="molecule type" value="Genomic_DNA"/>
</dbReference>
<accession>A0A6P2GGW0</accession>
<dbReference type="Gene3D" id="2.40.360.20">
    <property type="match status" value="1"/>
</dbReference>
<feature type="compositionally biased region" description="Low complexity" evidence="1">
    <location>
        <begin position="280"/>
        <end position="296"/>
    </location>
</feature>
<evidence type="ECO:0000313" key="3">
    <source>
        <dbReference type="Proteomes" id="UP000494201"/>
    </source>
</evidence>
<proteinExistence type="predicted"/>
<organism evidence="2 3">
    <name type="scientific">Burkholderia anthina</name>
    <dbReference type="NCBI Taxonomy" id="179879"/>
    <lineage>
        <taxon>Bacteria</taxon>
        <taxon>Pseudomonadati</taxon>
        <taxon>Pseudomonadota</taxon>
        <taxon>Betaproteobacteria</taxon>
        <taxon>Burkholderiales</taxon>
        <taxon>Burkholderiaceae</taxon>
        <taxon>Burkholderia</taxon>
        <taxon>Burkholderia cepacia complex</taxon>
    </lineage>
</organism>
<gene>
    <name evidence="2" type="ORF">BAN20980_05598</name>
</gene>